<dbReference type="Gene3D" id="1.10.10.10">
    <property type="entry name" value="Winged helix-like DNA-binding domain superfamily/Winged helix DNA-binding domain"/>
    <property type="match status" value="1"/>
</dbReference>
<dbReference type="Pfam" id="PF25583">
    <property type="entry name" value="WCX"/>
    <property type="match status" value="1"/>
</dbReference>
<dbReference type="Pfam" id="PF08279">
    <property type="entry name" value="HTH_11"/>
    <property type="match status" value="1"/>
</dbReference>
<dbReference type="InterPro" id="IPR036390">
    <property type="entry name" value="WH_DNA-bd_sf"/>
</dbReference>
<evidence type="ECO:0000313" key="5">
    <source>
        <dbReference type="Proteomes" id="UP000266482"/>
    </source>
</evidence>
<protein>
    <submittedName>
        <fullName evidence="4">WYL domain-containing protein</fullName>
    </submittedName>
</protein>
<dbReference type="PROSITE" id="PS52050">
    <property type="entry name" value="WYL"/>
    <property type="match status" value="1"/>
</dbReference>
<dbReference type="PANTHER" id="PTHR34580:SF1">
    <property type="entry name" value="PROTEIN PAFC"/>
    <property type="match status" value="1"/>
</dbReference>
<dbReference type="AlphaFoldDB" id="A0A3A1UZR6"/>
<dbReference type="InterPro" id="IPR026881">
    <property type="entry name" value="WYL_dom"/>
</dbReference>
<dbReference type="EMBL" id="QXQA01000004">
    <property type="protein sequence ID" value="RIX53755.1"/>
    <property type="molecule type" value="Genomic_DNA"/>
</dbReference>
<dbReference type="PANTHER" id="PTHR34580">
    <property type="match status" value="1"/>
</dbReference>
<sequence length="312" mass="35574">MAILIALQHRSETAQALAEKLEVSKRTILRDMQALSEIGIPLYAVPGPSGGFRLMDGYKLPPLHFDAKEAFAILFALDAVTKLTDTPFHQARWTVADKIRACLPQSVLQQVEPMLEHIEIDIPDRPQRTPLLNQLLDHAASSRWIRAYYRSERKQRWITIKPIKVYTAHGFWYCEAYSPEHRENRTFRADRFTQIEHAAKPDEAILQQVAGETGHAAADIPVVARLSYRGALLAEQDPHVGHQVRQIDDEEWELAFTCPSSEWNWAIKFFYALGTDAMVLEPLELRDELYKQGLSLTERYASKPSETRITGG</sequence>
<dbReference type="InterPro" id="IPR028349">
    <property type="entry name" value="PafC-like"/>
</dbReference>
<gene>
    <name evidence="4" type="ORF">D3P08_09835</name>
</gene>
<reference evidence="4 5" key="1">
    <citation type="submission" date="2018-09" db="EMBL/GenBank/DDBJ databases">
        <title>Paenibacillus aracenensis nov. sp. isolated from a cave in southern Spain.</title>
        <authorList>
            <person name="Jurado V."/>
            <person name="Gutierrez-Patricio S."/>
            <person name="Gonzalez-Pimentel J.L."/>
            <person name="Miller A.Z."/>
            <person name="Laiz L."/>
            <person name="Saiz-Jimenez C."/>
        </authorList>
    </citation>
    <scope>NUCLEOTIDE SEQUENCE [LARGE SCALE GENOMIC DNA]</scope>
    <source>
        <strain evidence="4 5">DSM 22867</strain>
    </source>
</reference>
<organism evidence="4 5">
    <name type="scientific">Paenibacillus nanensis</name>
    <dbReference type="NCBI Taxonomy" id="393251"/>
    <lineage>
        <taxon>Bacteria</taxon>
        <taxon>Bacillati</taxon>
        <taxon>Bacillota</taxon>
        <taxon>Bacilli</taxon>
        <taxon>Bacillales</taxon>
        <taxon>Paenibacillaceae</taxon>
        <taxon>Paenibacillus</taxon>
    </lineage>
</organism>
<feature type="domain" description="WYL" evidence="2">
    <location>
        <begin position="131"/>
        <end position="196"/>
    </location>
</feature>
<proteinExistence type="predicted"/>
<dbReference type="InterPro" id="IPR013196">
    <property type="entry name" value="HTH_11"/>
</dbReference>
<name>A0A3A1UZR6_9BACL</name>
<evidence type="ECO:0000259" key="3">
    <source>
        <dbReference type="Pfam" id="PF25583"/>
    </source>
</evidence>
<comment type="caution">
    <text evidence="4">The sequence shown here is derived from an EMBL/GenBank/DDBJ whole genome shotgun (WGS) entry which is preliminary data.</text>
</comment>
<evidence type="ECO:0000313" key="4">
    <source>
        <dbReference type="EMBL" id="RIX53755.1"/>
    </source>
</evidence>
<dbReference type="SUPFAM" id="SSF46785">
    <property type="entry name" value="Winged helix' DNA-binding domain"/>
    <property type="match status" value="1"/>
</dbReference>
<feature type="domain" description="WCX" evidence="3">
    <location>
        <begin position="219"/>
        <end position="291"/>
    </location>
</feature>
<dbReference type="InterPro" id="IPR057727">
    <property type="entry name" value="WCX_dom"/>
</dbReference>
<evidence type="ECO:0000259" key="1">
    <source>
        <dbReference type="Pfam" id="PF08279"/>
    </source>
</evidence>
<dbReference type="Proteomes" id="UP000266482">
    <property type="component" value="Unassembled WGS sequence"/>
</dbReference>
<dbReference type="InterPro" id="IPR036388">
    <property type="entry name" value="WH-like_DNA-bd_sf"/>
</dbReference>
<dbReference type="OrthoDB" id="9815009at2"/>
<dbReference type="InterPro" id="IPR051534">
    <property type="entry name" value="CBASS_pafABC_assoc_protein"/>
</dbReference>
<dbReference type="Pfam" id="PF13280">
    <property type="entry name" value="WYL"/>
    <property type="match status" value="1"/>
</dbReference>
<accession>A0A3A1UZR6</accession>
<keyword evidence="5" id="KW-1185">Reference proteome</keyword>
<evidence type="ECO:0000259" key="2">
    <source>
        <dbReference type="Pfam" id="PF13280"/>
    </source>
</evidence>
<feature type="domain" description="Helix-turn-helix type 11" evidence="1">
    <location>
        <begin position="2"/>
        <end position="51"/>
    </location>
</feature>
<dbReference type="PIRSF" id="PIRSF016838">
    <property type="entry name" value="PafC"/>
    <property type="match status" value="1"/>
</dbReference>